<dbReference type="EMBL" id="KV427637">
    <property type="protein sequence ID" value="KZT04396.1"/>
    <property type="molecule type" value="Genomic_DNA"/>
</dbReference>
<protein>
    <submittedName>
        <fullName evidence="2">Uncharacterized protein</fullName>
    </submittedName>
</protein>
<evidence type="ECO:0000313" key="2">
    <source>
        <dbReference type="EMBL" id="KZT04396.1"/>
    </source>
</evidence>
<dbReference type="InParanoid" id="A0A165D9R7"/>
<reference evidence="2 3" key="1">
    <citation type="journal article" date="2016" name="Mol. Biol. Evol.">
        <title>Comparative Genomics of Early-Diverging Mushroom-Forming Fungi Provides Insights into the Origins of Lignocellulose Decay Capabilities.</title>
        <authorList>
            <person name="Nagy L.G."/>
            <person name="Riley R."/>
            <person name="Tritt A."/>
            <person name="Adam C."/>
            <person name="Daum C."/>
            <person name="Floudas D."/>
            <person name="Sun H."/>
            <person name="Yadav J.S."/>
            <person name="Pangilinan J."/>
            <person name="Larsson K.H."/>
            <person name="Matsuura K."/>
            <person name="Barry K."/>
            <person name="Labutti K."/>
            <person name="Kuo R."/>
            <person name="Ohm R.A."/>
            <person name="Bhattacharya S.S."/>
            <person name="Shirouzu T."/>
            <person name="Yoshinaga Y."/>
            <person name="Martin F.M."/>
            <person name="Grigoriev I.V."/>
            <person name="Hibbett D.S."/>
        </authorList>
    </citation>
    <scope>NUCLEOTIDE SEQUENCE [LARGE SCALE GENOMIC DNA]</scope>
    <source>
        <strain evidence="2 3">93-53</strain>
    </source>
</reference>
<dbReference type="AlphaFoldDB" id="A0A165D9R7"/>
<gene>
    <name evidence="2" type="ORF">LAESUDRAFT_761224</name>
</gene>
<accession>A0A165D9R7</accession>
<name>A0A165D9R7_9APHY</name>
<keyword evidence="3" id="KW-1185">Reference proteome</keyword>
<dbReference type="GeneID" id="63829910"/>
<feature type="region of interest" description="Disordered" evidence="1">
    <location>
        <begin position="1"/>
        <end position="28"/>
    </location>
</feature>
<organism evidence="2 3">
    <name type="scientific">Laetiporus sulphureus 93-53</name>
    <dbReference type="NCBI Taxonomy" id="1314785"/>
    <lineage>
        <taxon>Eukaryota</taxon>
        <taxon>Fungi</taxon>
        <taxon>Dikarya</taxon>
        <taxon>Basidiomycota</taxon>
        <taxon>Agaricomycotina</taxon>
        <taxon>Agaricomycetes</taxon>
        <taxon>Polyporales</taxon>
        <taxon>Laetiporus</taxon>
    </lineage>
</organism>
<feature type="region of interest" description="Disordered" evidence="1">
    <location>
        <begin position="111"/>
        <end position="133"/>
    </location>
</feature>
<dbReference type="RefSeq" id="XP_040762136.1">
    <property type="nucleotide sequence ID" value="XM_040912882.1"/>
</dbReference>
<evidence type="ECO:0000313" key="3">
    <source>
        <dbReference type="Proteomes" id="UP000076871"/>
    </source>
</evidence>
<evidence type="ECO:0000256" key="1">
    <source>
        <dbReference type="SAM" id="MobiDB-lite"/>
    </source>
</evidence>
<proteinExistence type="predicted"/>
<feature type="compositionally biased region" description="Basic and acidic residues" evidence="1">
    <location>
        <begin position="1"/>
        <end position="27"/>
    </location>
</feature>
<dbReference type="Proteomes" id="UP000076871">
    <property type="component" value="Unassembled WGS sequence"/>
</dbReference>
<feature type="compositionally biased region" description="Basic and acidic residues" evidence="1">
    <location>
        <begin position="111"/>
        <end position="120"/>
    </location>
</feature>
<sequence>MDTPSKDLDLDNTTDIERNEHLSHDKQPIAPPRLRFTTVYDYSKAAYESAQSNTTRDVVKAFRDEADPGVIDRPLLRRGSPELQVGLLDLLMERERHINAEIRKRLLSGTKKVDNGHRSEAATSSRQETELLASSEMQTVPCACANGQALDNADEVETVPRGSLDG</sequence>